<dbReference type="PROSITE" id="PS51257">
    <property type="entry name" value="PROKAR_LIPOPROTEIN"/>
    <property type="match status" value="1"/>
</dbReference>
<evidence type="ECO:0008006" key="4">
    <source>
        <dbReference type="Google" id="ProtNLM"/>
    </source>
</evidence>
<evidence type="ECO:0000313" key="3">
    <source>
        <dbReference type="Proteomes" id="UP000095598"/>
    </source>
</evidence>
<proteinExistence type="predicted"/>
<dbReference type="AlphaFoldDB" id="A0A173RSG7"/>
<gene>
    <name evidence="2" type="ORF">ERS852425_00761</name>
</gene>
<keyword evidence="1" id="KW-0472">Membrane</keyword>
<dbReference type="RefSeq" id="WP_055258000.1">
    <property type="nucleotide sequence ID" value="NZ_CYXT01000003.1"/>
</dbReference>
<keyword evidence="1" id="KW-1133">Transmembrane helix</keyword>
<feature type="transmembrane region" description="Helical" evidence="1">
    <location>
        <begin position="520"/>
        <end position="542"/>
    </location>
</feature>
<dbReference type="Proteomes" id="UP000095598">
    <property type="component" value="Unassembled WGS sequence"/>
</dbReference>
<accession>A0A173RSG7</accession>
<name>A0A173RSG7_ANAHA</name>
<dbReference type="EMBL" id="CYXT01000003">
    <property type="protein sequence ID" value="CUM80912.1"/>
    <property type="molecule type" value="Genomic_DNA"/>
</dbReference>
<reference evidence="2 3" key="1">
    <citation type="submission" date="2015-09" db="EMBL/GenBank/DDBJ databases">
        <authorList>
            <consortium name="Pathogen Informatics"/>
        </authorList>
    </citation>
    <scope>NUCLEOTIDE SEQUENCE [LARGE SCALE GENOMIC DNA]</scope>
    <source>
        <strain evidence="2 3">2789STDY5608868</strain>
    </source>
</reference>
<organism evidence="2 3">
    <name type="scientific">Anaerostipes hadrus</name>
    <dbReference type="NCBI Taxonomy" id="649756"/>
    <lineage>
        <taxon>Bacteria</taxon>
        <taxon>Bacillati</taxon>
        <taxon>Bacillota</taxon>
        <taxon>Clostridia</taxon>
        <taxon>Lachnospirales</taxon>
        <taxon>Lachnospiraceae</taxon>
        <taxon>Anaerostipes</taxon>
    </lineage>
</organism>
<protein>
    <recommendedName>
        <fullName evidence="4">Lipoprotein</fullName>
    </recommendedName>
</protein>
<evidence type="ECO:0000313" key="2">
    <source>
        <dbReference type="EMBL" id="CUM80912.1"/>
    </source>
</evidence>
<keyword evidence="1" id="KW-0812">Transmembrane</keyword>
<sequence length="573" mass="64765">MKKKVFLFGLLFSLLLLCGCGVNLTSTVKLNKDFSGTRVMSCTFSSRDFHTYFKGSKKDLNKLIRESCPDALTYTSSSSDGNDTYTFYLRFSSLDDYKKKVRDLLNFSPEITYEYGDSPFVSGLIYKENFTSKDLMTWLYTALYEGKYIDKDSSSDLWDLKSTKISFLGKTYETKDKINIDEMAYVPLSSIHIDTKTKKSGKLARVIEFDLPQQTLDQNAGKIRSYFAGNDITWENTSDGKTLCISFDANNFSDLAQKTRTVLHSKNSFGTYSSTCSKDNPFTLKINYEESLDLSHFIQKNQKIPVTYTFDKKQMFSDSIKQKEISFTSSVTQPISTYEIATVWNTSKDIRRKVSFSFEKAVTDHQLSVIKKQFKGQTIDSVNLDGDQNVTLSFVQKGSVSDCNKDFSALFPNSLMKSQAHFSFAGGKKVTFSDKISLPANQNGEKLHGHYVFASVNSKESVTVAVMPEKIVTNTVKQNTSTKAVSALIKSDENIHDLCDFELTGNRLELSYRGSTAASFWMGALRWMLPVVVLIVIGLFLIRKKVAIREMFGDLKKELAESVNSLIDRINKR</sequence>
<evidence type="ECO:0000256" key="1">
    <source>
        <dbReference type="SAM" id="Phobius"/>
    </source>
</evidence>